<organism evidence="1 2">
    <name type="scientific">Daphnia magna</name>
    <dbReference type="NCBI Taxonomy" id="35525"/>
    <lineage>
        <taxon>Eukaryota</taxon>
        <taxon>Metazoa</taxon>
        <taxon>Ecdysozoa</taxon>
        <taxon>Arthropoda</taxon>
        <taxon>Crustacea</taxon>
        <taxon>Branchiopoda</taxon>
        <taxon>Diplostraca</taxon>
        <taxon>Cladocera</taxon>
        <taxon>Anomopoda</taxon>
        <taxon>Daphniidae</taxon>
        <taxon>Daphnia</taxon>
    </lineage>
</organism>
<protein>
    <recommendedName>
        <fullName evidence="3">THAP-type domain-containing protein</fullName>
    </recommendedName>
</protein>
<evidence type="ECO:0000313" key="2">
    <source>
        <dbReference type="Proteomes" id="UP001234178"/>
    </source>
</evidence>
<sequence length="85" mass="9911">MGNTRVCCICGVSTVYKKKNRNSRSFFKFPTPNIKKLLPFDKDLLERRLVAWKEVVGTNYDNFLLDLFVFVLTTSNQVNQLTFPM</sequence>
<name>A0ABQ9ZND7_9CRUS</name>
<reference evidence="1 2" key="1">
    <citation type="journal article" date="2023" name="Nucleic Acids Res.">
        <title>The hologenome of Daphnia magna reveals possible DNA methylation and microbiome-mediated evolution of the host genome.</title>
        <authorList>
            <person name="Chaturvedi A."/>
            <person name="Li X."/>
            <person name="Dhandapani V."/>
            <person name="Marshall H."/>
            <person name="Kissane S."/>
            <person name="Cuenca-Cambronero M."/>
            <person name="Asole G."/>
            <person name="Calvet F."/>
            <person name="Ruiz-Romero M."/>
            <person name="Marangio P."/>
            <person name="Guigo R."/>
            <person name="Rago D."/>
            <person name="Mirbahai L."/>
            <person name="Eastwood N."/>
            <person name="Colbourne J.K."/>
            <person name="Zhou J."/>
            <person name="Mallon E."/>
            <person name="Orsini L."/>
        </authorList>
    </citation>
    <scope>NUCLEOTIDE SEQUENCE [LARGE SCALE GENOMIC DNA]</scope>
    <source>
        <strain evidence="1">LRV0_1</strain>
    </source>
</reference>
<evidence type="ECO:0008006" key="3">
    <source>
        <dbReference type="Google" id="ProtNLM"/>
    </source>
</evidence>
<gene>
    <name evidence="1" type="ORF">OUZ56_026967</name>
</gene>
<proteinExistence type="predicted"/>
<evidence type="ECO:0000313" key="1">
    <source>
        <dbReference type="EMBL" id="KAK4014445.1"/>
    </source>
</evidence>
<comment type="caution">
    <text evidence="1">The sequence shown here is derived from an EMBL/GenBank/DDBJ whole genome shotgun (WGS) entry which is preliminary data.</text>
</comment>
<keyword evidence="2" id="KW-1185">Reference proteome</keyword>
<accession>A0ABQ9ZND7</accession>
<dbReference type="EMBL" id="JAOYFB010000004">
    <property type="protein sequence ID" value="KAK4014445.1"/>
    <property type="molecule type" value="Genomic_DNA"/>
</dbReference>
<dbReference type="Proteomes" id="UP001234178">
    <property type="component" value="Unassembled WGS sequence"/>
</dbReference>